<comment type="caution">
    <text evidence="1">The sequence shown here is derived from an EMBL/GenBank/DDBJ whole genome shotgun (WGS) entry which is preliminary data.</text>
</comment>
<reference evidence="1" key="1">
    <citation type="journal article" date="2020" name="mSystems">
        <title>Genome- and Community-Level Interaction Insights into Carbon Utilization and Element Cycling Functions of Hydrothermarchaeota in Hydrothermal Sediment.</title>
        <authorList>
            <person name="Zhou Z."/>
            <person name="Liu Y."/>
            <person name="Xu W."/>
            <person name="Pan J."/>
            <person name="Luo Z.H."/>
            <person name="Li M."/>
        </authorList>
    </citation>
    <scope>NUCLEOTIDE SEQUENCE [LARGE SCALE GENOMIC DNA]</scope>
    <source>
        <strain evidence="1">HyVt-237</strain>
    </source>
</reference>
<dbReference type="EMBL" id="DRBW01000117">
    <property type="protein sequence ID" value="HDM90159.1"/>
    <property type="molecule type" value="Genomic_DNA"/>
</dbReference>
<organism evidence="1">
    <name type="scientific">candidate division WOR-3 bacterium</name>
    <dbReference type="NCBI Taxonomy" id="2052148"/>
    <lineage>
        <taxon>Bacteria</taxon>
        <taxon>Bacteria division WOR-3</taxon>
    </lineage>
</organism>
<gene>
    <name evidence="1" type="ORF">ENG67_02995</name>
</gene>
<evidence type="ECO:0008006" key="2">
    <source>
        <dbReference type="Google" id="ProtNLM"/>
    </source>
</evidence>
<protein>
    <recommendedName>
        <fullName evidence="2">Bulb-type lectin domain-containing protein</fullName>
    </recommendedName>
</protein>
<dbReference type="Proteomes" id="UP000885931">
    <property type="component" value="Unassembled WGS sequence"/>
</dbReference>
<dbReference type="SUPFAM" id="SSF50998">
    <property type="entry name" value="Quinoprotein alcohol dehydrogenase-like"/>
    <property type="match status" value="1"/>
</dbReference>
<dbReference type="InterPro" id="IPR011047">
    <property type="entry name" value="Quinoprotein_ADH-like_sf"/>
</dbReference>
<feature type="non-terminal residue" evidence="1">
    <location>
        <position position="198"/>
    </location>
</feature>
<sequence>MWRKVTVFLIAAGLVGGIYAQVPDTLWTRTFGGPLHEDGFSVVETPDSGYLVAGFTESAGAGSWDVYLVKADRDGNEIWSRTYGDIFLEYGYSLIPLRDGNYALAGWTSSWGQGFWDMLLLKVDPSGNEIWHRTYGGPGYEDCYAVIEAPKGGFLLVGGTNSTESGDWNVYLVRTNYLGDTIWAKSYGGDMDDRGYGA</sequence>
<evidence type="ECO:0000313" key="1">
    <source>
        <dbReference type="EMBL" id="HDM90159.1"/>
    </source>
</evidence>
<dbReference type="AlphaFoldDB" id="A0A7C1B3M9"/>
<name>A0A7C1B3M9_UNCW3</name>
<proteinExistence type="predicted"/>
<dbReference type="PANTHER" id="PTHR42754:SF1">
    <property type="entry name" value="LIPOPROTEIN"/>
    <property type="match status" value="1"/>
</dbReference>
<accession>A0A7C1B3M9</accession>
<dbReference type="PANTHER" id="PTHR42754">
    <property type="entry name" value="ENDOGLUCANASE"/>
    <property type="match status" value="1"/>
</dbReference>